<dbReference type="PANTHER" id="PTHR32063">
    <property type="match status" value="1"/>
</dbReference>
<protein>
    <submittedName>
        <fullName evidence="2">Efflux RND transporter permease subunit</fullName>
    </submittedName>
</protein>
<dbReference type="Proteomes" id="UP001208794">
    <property type="component" value="Unassembled WGS sequence"/>
</dbReference>
<dbReference type="EMBL" id="JAMQPR010000001">
    <property type="protein sequence ID" value="MCW7504782.1"/>
    <property type="molecule type" value="Genomic_DNA"/>
</dbReference>
<dbReference type="Gene3D" id="3.30.70.1430">
    <property type="entry name" value="Multidrug efflux transporter AcrB pore domain"/>
    <property type="match status" value="1"/>
</dbReference>
<sequence length="864" mass="101704">MTCREIILSENREIFDQHTLVITQNWPGKTTDQVEESLTKPWEMMLKSVSGYLEIKSVSEFGSISMHLKLNEGIQKEEFLRTIRNLYILNQNVFPKGVLFPRFTFDSGNDSNLILLRRISKTKMPPPSELLRKIQNLTGVKKITYQPESEAEIQINVDHNHLLDGVSPSMSEIYDRLRHHVDSVSFEPGQNQYFLKEYPVDPTEWEKVLILAQGKTFLPLGKIATTSITKVYGKNHTRINGSSFESIVIIANNPFHLIQLSLFLDSYLPEDPDWQFVFSSHEELIENIKFIFYFYLVIEVFYFLYFGFLKREWILTIKHTLIFILFLMILFFSLTSLGISIGISSFVFLLLLKVQLPFIHFRRMILHKKQLYAGSLILFVSFYFQLVPTSILNLVLIFLFALVLYPILLHSFFIFWQREGKQSFSLKDLQIQKLNELVSKKEHPRLHTIPFLSFSFFVLSFLYSLPLLFKPVSSFPHMDNIQLAKLEFPSYVAESERIRITKQVEQSILQKQLTNLLVVTHKNTRSDFYMKWKEGIFPFHFKNLPSEMGYFHFIEEMDGFESTILRFTNTDPKSLETSVLRIIPWIQAQKKVTEVILGFQPSTEGIEFKADPFHLAKMGVGFDPSIRETNLLLQPNVVSKMLYGGKLVDVKLNSIHTISKENFKKQPVVIGNGRIHYIESLRHYSTRQNLGKIYHKNAETSMEIIVKGESINWHSMEEGIRTLLGKDKTQLVERSKTNHETSRYRFIYLFLCFIPFFFRKKYSIEFLSFMFAYVILCKWQTQFFNRNYDQFCFIPFLFLFFRMNSYKKNNIPFYLSLPYLGLLFGTYFYPWKAGVDLFQSLFLFQVFGILSDKFKNNLKIFRTR</sequence>
<evidence type="ECO:0000256" key="1">
    <source>
        <dbReference type="SAM" id="Phobius"/>
    </source>
</evidence>
<keyword evidence="1" id="KW-1133">Transmembrane helix</keyword>
<feature type="transmembrane region" description="Helical" evidence="1">
    <location>
        <begin position="742"/>
        <end position="758"/>
    </location>
</feature>
<feature type="transmembrane region" description="Helical" evidence="1">
    <location>
        <begin position="290"/>
        <end position="309"/>
    </location>
</feature>
<keyword evidence="1" id="KW-0812">Transmembrane</keyword>
<accession>A0ABT3M9S4</accession>
<feature type="transmembrane region" description="Helical" evidence="1">
    <location>
        <begin position="811"/>
        <end position="831"/>
    </location>
</feature>
<comment type="caution">
    <text evidence="2">The sequence shown here is derived from an EMBL/GenBank/DDBJ whole genome shotgun (WGS) entry which is preliminary data.</text>
</comment>
<gene>
    <name evidence="2" type="ORF">ND855_11665</name>
</gene>
<organism evidence="2 3">
    <name type="scientific">Leptospira paudalimensis</name>
    <dbReference type="NCBI Taxonomy" id="2950024"/>
    <lineage>
        <taxon>Bacteria</taxon>
        <taxon>Pseudomonadati</taxon>
        <taxon>Spirochaetota</taxon>
        <taxon>Spirochaetia</taxon>
        <taxon>Leptospirales</taxon>
        <taxon>Leptospiraceae</taxon>
        <taxon>Leptospira</taxon>
    </lineage>
</organism>
<dbReference type="PANTHER" id="PTHR32063:SF0">
    <property type="entry name" value="SWARMING MOTILITY PROTEIN SWRC"/>
    <property type="match status" value="1"/>
</dbReference>
<dbReference type="Pfam" id="PF00873">
    <property type="entry name" value="ACR_tran"/>
    <property type="match status" value="1"/>
</dbReference>
<dbReference type="InterPro" id="IPR027463">
    <property type="entry name" value="AcrB_DN_DC_subdom"/>
</dbReference>
<keyword evidence="3" id="KW-1185">Reference proteome</keyword>
<feature type="transmembrane region" description="Helical" evidence="1">
    <location>
        <begin position="321"/>
        <end position="351"/>
    </location>
</feature>
<evidence type="ECO:0000313" key="3">
    <source>
        <dbReference type="Proteomes" id="UP001208794"/>
    </source>
</evidence>
<proteinExistence type="predicted"/>
<evidence type="ECO:0000313" key="2">
    <source>
        <dbReference type="EMBL" id="MCW7504782.1"/>
    </source>
</evidence>
<name>A0ABT3M9S4_9LEPT</name>
<keyword evidence="1" id="KW-0472">Membrane</keyword>
<feature type="transmembrane region" description="Helical" evidence="1">
    <location>
        <begin position="371"/>
        <end position="388"/>
    </location>
</feature>
<dbReference type="Gene3D" id="3.30.2090.10">
    <property type="entry name" value="Multidrug efflux transporter AcrB TolC docking domain, DN and DC subdomains"/>
    <property type="match status" value="1"/>
</dbReference>
<dbReference type="Gene3D" id="3.30.70.1320">
    <property type="entry name" value="Multidrug efflux transporter AcrB pore domain like"/>
    <property type="match status" value="1"/>
</dbReference>
<dbReference type="InterPro" id="IPR001036">
    <property type="entry name" value="Acrflvin-R"/>
</dbReference>
<feature type="transmembrane region" description="Helical" evidence="1">
    <location>
        <begin position="394"/>
        <end position="416"/>
    </location>
</feature>
<reference evidence="2 3" key="1">
    <citation type="submission" date="2022-06" db="EMBL/GenBank/DDBJ databases">
        <title>Leptospira isolates from biofilms formed at urban environments.</title>
        <authorList>
            <person name="Ribeiro P.S."/>
            <person name="Sousa T."/>
            <person name="Carvalho N."/>
            <person name="Aburjaile F."/>
            <person name="Neves F."/>
            <person name="Oliveira D."/>
            <person name="Blanco L."/>
            <person name="Lima J."/>
            <person name="Costa F."/>
            <person name="Brenig B."/>
            <person name="Soares S."/>
            <person name="Ramos R."/>
            <person name="Goes-Neto A."/>
            <person name="Matiuzzi M."/>
            <person name="Azevedo V."/>
            <person name="Ristow P."/>
        </authorList>
    </citation>
    <scope>NUCLEOTIDE SEQUENCE [LARGE SCALE GENOMIC DNA]</scope>
    <source>
        <strain evidence="2 3">VSF14</strain>
    </source>
</reference>
<feature type="transmembrane region" description="Helical" evidence="1">
    <location>
        <begin position="765"/>
        <end position="781"/>
    </location>
</feature>
<feature type="transmembrane region" description="Helical" evidence="1">
    <location>
        <begin position="449"/>
        <end position="469"/>
    </location>
</feature>
<dbReference type="SUPFAM" id="SSF82693">
    <property type="entry name" value="Multidrug efflux transporter AcrB pore domain, PN1, PN2, PC1 and PC2 subdomains"/>
    <property type="match status" value="1"/>
</dbReference>